<dbReference type="Proteomes" id="UP000198548">
    <property type="component" value="Unassembled WGS sequence"/>
</dbReference>
<gene>
    <name evidence="2" type="ORF">SAMN04488100_11074</name>
</gene>
<evidence type="ECO:0000313" key="2">
    <source>
        <dbReference type="EMBL" id="SEL78590.1"/>
    </source>
</evidence>
<reference evidence="2 3" key="1">
    <citation type="submission" date="2016-10" db="EMBL/GenBank/DDBJ databases">
        <authorList>
            <person name="de Groot N.N."/>
        </authorList>
    </citation>
    <scope>NUCLEOTIDE SEQUENCE [LARGE SCALE GENOMIC DNA]</scope>
    <source>
        <strain evidence="2 3">DSM 19182</strain>
    </source>
</reference>
<dbReference type="AlphaFoldDB" id="A0A1H7T108"/>
<proteinExistence type="predicted"/>
<evidence type="ECO:0000313" key="3">
    <source>
        <dbReference type="Proteomes" id="UP000198548"/>
    </source>
</evidence>
<name>A0A1H7T108_9LACT</name>
<sequence>MSQNHTLTKFDRLYPLTTTIIGALFAYMQTEIAILPLAVLMIYTTTQVLLKRLHDHPESEKVRAFVIFMNVVILLYFSMRFSFFLLPIFLILTFFIQTKTIFNTMKLQHLYTFLYSYVTVIIFNLLSYYLQVRYLSLSVTLKIAAVVTTFLLITALVKLFLKRKST</sequence>
<organism evidence="2 3">
    <name type="scientific">Alkalibacterium putridalgicola</name>
    <dbReference type="NCBI Taxonomy" id="426703"/>
    <lineage>
        <taxon>Bacteria</taxon>
        <taxon>Bacillati</taxon>
        <taxon>Bacillota</taxon>
        <taxon>Bacilli</taxon>
        <taxon>Lactobacillales</taxon>
        <taxon>Carnobacteriaceae</taxon>
        <taxon>Alkalibacterium</taxon>
    </lineage>
</organism>
<evidence type="ECO:0000256" key="1">
    <source>
        <dbReference type="SAM" id="Phobius"/>
    </source>
</evidence>
<feature type="transmembrane region" description="Helical" evidence="1">
    <location>
        <begin position="114"/>
        <end position="131"/>
    </location>
</feature>
<feature type="transmembrane region" description="Helical" evidence="1">
    <location>
        <begin position="143"/>
        <end position="161"/>
    </location>
</feature>
<feature type="transmembrane region" description="Helical" evidence="1">
    <location>
        <begin position="84"/>
        <end position="102"/>
    </location>
</feature>
<keyword evidence="1" id="KW-1133">Transmembrane helix</keyword>
<accession>A0A1H7T108</accession>
<protein>
    <submittedName>
        <fullName evidence="2">Uncharacterized protein</fullName>
    </submittedName>
</protein>
<keyword evidence="1" id="KW-0812">Transmembrane</keyword>
<keyword evidence="1" id="KW-0472">Membrane</keyword>
<dbReference type="EMBL" id="FOBL01000010">
    <property type="protein sequence ID" value="SEL78590.1"/>
    <property type="molecule type" value="Genomic_DNA"/>
</dbReference>